<name>A0ABD7S8A7_XANVA</name>
<proteinExistence type="predicted"/>
<gene>
    <name evidence="1" type="ORF">FQK01_19785</name>
</gene>
<reference evidence="2" key="1">
    <citation type="journal article" date="2020" name="Phytopathology">
        <title>Genomic acquisitions in emerging populations of Xanthomonas vasicola pv. vasculorum infecting corn in the U.S. and Argentina.</title>
        <authorList>
            <person name="Perez-Quintero A.L."/>
        </authorList>
    </citation>
    <scope>NUCLEOTIDE SEQUENCE [LARGE SCALE GENOMIC DNA]</scope>
    <source>
        <strain evidence="2">Xvh-L</strain>
    </source>
</reference>
<dbReference type="InterPro" id="IPR009387">
    <property type="entry name" value="HigB-2"/>
</dbReference>
<dbReference type="Proteomes" id="UP000320455">
    <property type="component" value="Unassembled WGS sequence"/>
</dbReference>
<dbReference type="PIRSF" id="PIRSF018634">
    <property type="entry name" value="UCP018634"/>
    <property type="match status" value="1"/>
</dbReference>
<dbReference type="AlphaFoldDB" id="A0ABD7S8A7"/>
<dbReference type="RefSeq" id="WP_080764637.1">
    <property type="nucleotide sequence ID" value="NZ_CP034649.1"/>
</dbReference>
<evidence type="ECO:0000313" key="1">
    <source>
        <dbReference type="EMBL" id="TWQ50084.1"/>
    </source>
</evidence>
<evidence type="ECO:0000313" key="2">
    <source>
        <dbReference type="Proteomes" id="UP000320455"/>
    </source>
</evidence>
<protein>
    <submittedName>
        <fullName evidence="1">Type II toxin-antitoxin system RelE/ParE family toxin</fullName>
    </submittedName>
</protein>
<organism evidence="1 2">
    <name type="scientific">Xanthomonas vasicola</name>
    <dbReference type="NCBI Taxonomy" id="56459"/>
    <lineage>
        <taxon>Bacteria</taxon>
        <taxon>Pseudomonadati</taxon>
        <taxon>Pseudomonadota</taxon>
        <taxon>Gammaproteobacteria</taxon>
        <taxon>Lysobacterales</taxon>
        <taxon>Lysobacteraceae</taxon>
        <taxon>Xanthomonas</taxon>
    </lineage>
</organism>
<comment type="caution">
    <text evidence="1">The sequence shown here is derived from an EMBL/GenBank/DDBJ whole genome shotgun (WGS) entry which is preliminary data.</text>
</comment>
<sequence>MALFNVKTFGRFARKNSVSGGELHDAAEDIQAGNFDADLGGGLFKQRVARDGGGKSSGYRVIVSCATDRHVFFLHGFSKNKKDNVSPKELKALQALGKVLSGLGEQEIQKAVEDGAIEEVQDDREQRQEN</sequence>
<dbReference type="Pfam" id="PF06296">
    <property type="entry name" value="RelE"/>
    <property type="match status" value="1"/>
</dbReference>
<accession>A0ABD7S8A7</accession>
<dbReference type="EMBL" id="VOCK01000046">
    <property type="protein sequence ID" value="TWQ50084.1"/>
    <property type="molecule type" value="Genomic_DNA"/>
</dbReference>
<keyword evidence="2" id="KW-1185">Reference proteome</keyword>